<sequence>MVFSLSFTLMDGNWNEPSPGIEPPGYQECNILCKATSEPNNNTSSLFENSLSTQNTPLIFGTQTQAPSNPTQTDNLFGNSSNNQPNSLFGATNQSAAPQTNSLFGNLSSNDTSQAGTQSSNLFGNLSNNNNTGTSHPGAQPTNLFGSLTNDNTPQPGIQTTNLFGSLSNNNSNNTTQPGQSSNLFGSLSNTNNNNSTTQPGQSSYLFESLSNNNNSNTTQSATQSNNLFGSLSNNNLSTTGFGGQSTTTPANNYLYNSSLNQSTSLTTNNTLSTLRSSTAQLARRPITLSELLIQDWIIKIHASWKVSVEIPGTQTTNLFGSLSNNTSNNTTQPGTQPTNLFGSLTNNNTPQPGTQNTNLFGSLSNNNSNNTTQPGQSSNLFGSLSNTNNNNSTTQPGQSSYLFGSLSNNNSSNTAQSATQSNNLFGSLSNNNNNTNNLSTTGFGGQSMTTPANNYLYNSINNSSLNQSTSLTTNNALSTLRSSTAQLARRPITLSELSIQDRIIKIHASWKVSDPQCQFQFFFYNVVPPEQVHLYGRPNQLAPDDPRWQRAKRNNPDPSRLVPTLAIGFEDLTKRVTVQQKQAQVHLSKLGEISNRLNKIARKHNLETSSRLHKLKSEQVKLSSRLMGLVNKLNGIVLHSSSSSAVASYQPHSQLSYQHHQLIRNNQQEEELIQRVKILKSTLDQFGGKSKISELWSTLHQIKNFGGFFVSNNSNSQAAIHSSHHSNNGSGSTNQLNNWSSHSGFVGVGSGDGGGGKWSVTDDREIKKVLEILLNQQKGIDHLILLLRKCRADVILMRQAFNLESNLKSIE</sequence>
<reference evidence="1 2" key="3">
    <citation type="journal article" date="2022" name="Microbiol. Spectr.">
        <title>Folding features and dynamics of 3D genome architecture in plant fungal pathogens.</title>
        <authorList>
            <person name="Xia C."/>
        </authorList>
    </citation>
    <scope>NUCLEOTIDE SEQUENCE [LARGE SCALE GENOMIC DNA]</scope>
    <source>
        <strain evidence="1 2">93-210</strain>
    </source>
</reference>
<dbReference type="EMBL" id="CM045875">
    <property type="protein sequence ID" value="KAI7944370.1"/>
    <property type="molecule type" value="Genomic_DNA"/>
</dbReference>
<feature type="non-terminal residue" evidence="1">
    <location>
        <position position="812"/>
    </location>
</feature>
<evidence type="ECO:0000313" key="2">
    <source>
        <dbReference type="Proteomes" id="UP001060170"/>
    </source>
</evidence>
<protein>
    <submittedName>
        <fullName evidence="1">Uncharacterized protein</fullName>
    </submittedName>
</protein>
<gene>
    <name evidence="1" type="ORF">MJO28_011898</name>
</gene>
<reference evidence="2" key="2">
    <citation type="journal article" date="2018" name="Mol. Plant Microbe Interact.">
        <title>Genome sequence resources for the wheat stripe rust pathogen (Puccinia striiformis f. sp. tritici) and the barley stripe rust pathogen (Puccinia striiformis f. sp. hordei).</title>
        <authorList>
            <person name="Xia C."/>
            <person name="Wang M."/>
            <person name="Yin C."/>
            <person name="Cornejo O.E."/>
            <person name="Hulbert S.H."/>
            <person name="Chen X."/>
        </authorList>
    </citation>
    <scope>NUCLEOTIDE SEQUENCE [LARGE SCALE GENOMIC DNA]</scope>
    <source>
        <strain evidence="2">93-210</strain>
    </source>
</reference>
<organism evidence="1 2">
    <name type="scientific">Puccinia striiformis f. sp. tritici</name>
    <dbReference type="NCBI Taxonomy" id="168172"/>
    <lineage>
        <taxon>Eukaryota</taxon>
        <taxon>Fungi</taxon>
        <taxon>Dikarya</taxon>
        <taxon>Basidiomycota</taxon>
        <taxon>Pucciniomycotina</taxon>
        <taxon>Pucciniomycetes</taxon>
        <taxon>Pucciniales</taxon>
        <taxon>Pucciniaceae</taxon>
        <taxon>Puccinia</taxon>
    </lineage>
</organism>
<name>A0ACC0E3E4_9BASI</name>
<proteinExistence type="predicted"/>
<comment type="caution">
    <text evidence="1">The sequence shown here is derived from an EMBL/GenBank/DDBJ whole genome shotgun (WGS) entry which is preliminary data.</text>
</comment>
<reference evidence="2" key="1">
    <citation type="journal article" date="2018" name="BMC Genomics">
        <title>Genomic insights into host adaptation between the wheat stripe rust pathogen (Puccinia striiformis f. sp. tritici) and the barley stripe rust pathogen (Puccinia striiformis f. sp. hordei).</title>
        <authorList>
            <person name="Xia C."/>
            <person name="Wang M."/>
            <person name="Yin C."/>
            <person name="Cornejo O.E."/>
            <person name="Hulbert S.H."/>
            <person name="Chen X."/>
        </authorList>
    </citation>
    <scope>NUCLEOTIDE SEQUENCE [LARGE SCALE GENOMIC DNA]</scope>
    <source>
        <strain evidence="2">93-210</strain>
    </source>
</reference>
<accession>A0ACC0E3E4</accession>
<dbReference type="Proteomes" id="UP001060170">
    <property type="component" value="Chromosome 11"/>
</dbReference>
<evidence type="ECO:0000313" key="1">
    <source>
        <dbReference type="EMBL" id="KAI7944370.1"/>
    </source>
</evidence>
<keyword evidence="2" id="KW-1185">Reference proteome</keyword>